<evidence type="ECO:0000313" key="2">
    <source>
        <dbReference type="Proteomes" id="UP000177481"/>
    </source>
</evidence>
<reference evidence="1 2" key="1">
    <citation type="journal article" date="2016" name="Nat. Commun.">
        <title>Thousands of microbial genomes shed light on interconnected biogeochemical processes in an aquifer system.</title>
        <authorList>
            <person name="Anantharaman K."/>
            <person name="Brown C.T."/>
            <person name="Hug L.A."/>
            <person name="Sharon I."/>
            <person name="Castelle C.J."/>
            <person name="Probst A.J."/>
            <person name="Thomas B.C."/>
            <person name="Singh A."/>
            <person name="Wilkins M.J."/>
            <person name="Karaoz U."/>
            <person name="Brodie E.L."/>
            <person name="Williams K.H."/>
            <person name="Hubbard S.S."/>
            <person name="Banfield J.F."/>
        </authorList>
    </citation>
    <scope>NUCLEOTIDE SEQUENCE [LARGE SCALE GENOMIC DNA]</scope>
</reference>
<dbReference type="InterPro" id="IPR007710">
    <property type="entry name" value="Nucleoside_deoxyribTrfase"/>
</dbReference>
<dbReference type="AlphaFoldDB" id="A0A1F5EBP8"/>
<proteinExistence type="predicted"/>
<dbReference type="SUPFAM" id="SSF52309">
    <property type="entry name" value="N-(deoxy)ribosyltransferase-like"/>
    <property type="match status" value="1"/>
</dbReference>
<comment type="caution">
    <text evidence="1">The sequence shown here is derived from an EMBL/GenBank/DDBJ whole genome shotgun (WGS) entry which is preliminary data.</text>
</comment>
<name>A0A1F5EBP8_9BACT</name>
<dbReference type="EMBL" id="MEZX01000002">
    <property type="protein sequence ID" value="OGD64644.1"/>
    <property type="molecule type" value="Genomic_DNA"/>
</dbReference>
<protein>
    <recommendedName>
        <fullName evidence="3">Nucleoside 2-deoxyribosyltransferase</fullName>
    </recommendedName>
</protein>
<dbReference type="Pfam" id="PF05014">
    <property type="entry name" value="Nuc_deoxyrib_tr"/>
    <property type="match status" value="1"/>
</dbReference>
<dbReference type="STRING" id="1797471.A3A71_01150"/>
<organism evidence="1 2">
    <name type="scientific">Candidatus Berkelbacteria bacterium RIFCSPLOWO2_01_FULL_50_28</name>
    <dbReference type="NCBI Taxonomy" id="1797471"/>
    <lineage>
        <taxon>Bacteria</taxon>
        <taxon>Candidatus Berkelbacteria</taxon>
    </lineage>
</organism>
<gene>
    <name evidence="1" type="ORF">A3A71_01150</name>
</gene>
<accession>A0A1F5EBP8</accession>
<evidence type="ECO:0008006" key="3">
    <source>
        <dbReference type="Google" id="ProtNLM"/>
    </source>
</evidence>
<sequence>MKRVPTGIGSSYQTLNDNLSSEASNSEICNKSIGQKFKTVTIIGSYRKHLDGIIKIKAELELQGVRVLSPRFTQPINRDDEFITFVGEEKMTHSEIEKVHLDSITKSDAVIVCDKGGYVGNATLFEIGYAYALGKRIIFTSKPEEYLLNILFCGIEINSTL</sequence>
<dbReference type="Proteomes" id="UP000177481">
    <property type="component" value="Unassembled WGS sequence"/>
</dbReference>
<evidence type="ECO:0000313" key="1">
    <source>
        <dbReference type="EMBL" id="OGD64644.1"/>
    </source>
</evidence>
<dbReference type="Gene3D" id="3.40.50.450">
    <property type="match status" value="1"/>
</dbReference>